<sequence length="62" mass="6909">MKQATPESCVSRMEHIEAEYKRSYIRNEVKKDGSGVSTPSLIPPQLAIHDDNTKINPLASLI</sequence>
<evidence type="ECO:0000313" key="1">
    <source>
        <dbReference type="EMBL" id="KER19970.1"/>
    </source>
</evidence>
<dbReference type="GeneID" id="20325553"/>
<name>A0A074Z9P8_OPIVI</name>
<dbReference type="AlphaFoldDB" id="A0A074Z9P8"/>
<protein>
    <submittedName>
        <fullName evidence="1">Uncharacterized protein</fullName>
    </submittedName>
</protein>
<dbReference type="KEGG" id="ovi:T265_11385"/>
<proteinExistence type="predicted"/>
<keyword evidence="2" id="KW-1185">Reference proteome</keyword>
<dbReference type="EMBL" id="KL597112">
    <property type="protein sequence ID" value="KER19970.1"/>
    <property type="molecule type" value="Genomic_DNA"/>
</dbReference>
<accession>A0A074Z9P8</accession>
<reference evidence="1 2" key="1">
    <citation type="submission" date="2013-11" db="EMBL/GenBank/DDBJ databases">
        <title>Opisthorchis viverrini - life in the bile duct.</title>
        <authorList>
            <person name="Young N.D."/>
            <person name="Nagarajan N."/>
            <person name="Lin S.J."/>
            <person name="Korhonen P.K."/>
            <person name="Jex A.R."/>
            <person name="Hall R.S."/>
            <person name="Safavi-Hemami H."/>
            <person name="Kaewkong W."/>
            <person name="Bertrand D."/>
            <person name="Gao S."/>
            <person name="Seet Q."/>
            <person name="Wongkham S."/>
            <person name="Teh B.T."/>
            <person name="Wongkham C."/>
            <person name="Intapan P.M."/>
            <person name="Maleewong W."/>
            <person name="Yang X."/>
            <person name="Hu M."/>
            <person name="Wang Z."/>
            <person name="Hofmann A."/>
            <person name="Sternberg P.W."/>
            <person name="Tan P."/>
            <person name="Wang J."/>
            <person name="Gasser R.B."/>
        </authorList>
    </citation>
    <scope>NUCLEOTIDE SEQUENCE [LARGE SCALE GENOMIC DNA]</scope>
</reference>
<dbReference type="Proteomes" id="UP000054324">
    <property type="component" value="Unassembled WGS sequence"/>
</dbReference>
<dbReference type="CTD" id="20325553"/>
<dbReference type="RefSeq" id="XP_009176289.1">
    <property type="nucleotide sequence ID" value="XM_009178025.1"/>
</dbReference>
<evidence type="ECO:0000313" key="2">
    <source>
        <dbReference type="Proteomes" id="UP000054324"/>
    </source>
</evidence>
<organism evidence="1 2">
    <name type="scientific">Opisthorchis viverrini</name>
    <name type="common">Southeast Asian liver fluke</name>
    <dbReference type="NCBI Taxonomy" id="6198"/>
    <lineage>
        <taxon>Eukaryota</taxon>
        <taxon>Metazoa</taxon>
        <taxon>Spiralia</taxon>
        <taxon>Lophotrochozoa</taxon>
        <taxon>Platyhelminthes</taxon>
        <taxon>Trematoda</taxon>
        <taxon>Digenea</taxon>
        <taxon>Opisthorchiida</taxon>
        <taxon>Opisthorchiata</taxon>
        <taxon>Opisthorchiidae</taxon>
        <taxon>Opisthorchis</taxon>
    </lineage>
</organism>
<gene>
    <name evidence="1" type="ORF">T265_11385</name>
</gene>